<protein>
    <recommendedName>
        <fullName evidence="7">Glycoside hydrolase family 28 protein</fullName>
    </recommendedName>
</protein>
<evidence type="ECO:0000256" key="2">
    <source>
        <dbReference type="ARBA" id="ARBA00022801"/>
    </source>
</evidence>
<keyword evidence="3 4" id="KW-0326">Glycosidase</keyword>
<gene>
    <name evidence="5" type="ORF">DYBT9275_02422</name>
</gene>
<dbReference type="InterPro" id="IPR012334">
    <property type="entry name" value="Pectin_lyas_fold"/>
</dbReference>
<keyword evidence="6" id="KW-1185">Reference proteome</keyword>
<evidence type="ECO:0000256" key="3">
    <source>
        <dbReference type="ARBA" id="ARBA00023295"/>
    </source>
</evidence>
<sequence>MKNIERREFVKIGLTGAGALLAGVTGTSAHADSFVEQKKYSILDFGAVGDGKKLNTPAIQKTIDTCFKQGGGQVIIPSGTFLTGSVVLKSKVHLHLEEGAVLLASTYFKDFPKRVVRTPARYQKYLNRSMVYAQGEQDISVTGKGVFDGNALLDGSGEFKEQNSENPSFIWFDECENILIKDVTFCRSVWWTQAYTRCRHVHVDHIKVTENYFHNADGVDIVDCEDFVVENCDINSNDDGICLKGYTHAGCNRGTIRNNKVRTLCNGIKMGTDSSGGFRNIVIEDNEIWQTGISGLALQIVDGGVMENIKVRRLTMNGVATPVHMRLGNRNRLVRGALSVLPGIMRNIHISDIKATVNKAEKYHEEERKRHNYIVHTSSISGVPGSLIEDVTLENIDITIQGGYPVASAEDALREIPEAGNQYPENRMYGALPSYAFYLRHAKNIRMNNIKITQQQADGRPAFILDDVHDSDFNGISATNSMHSPVFSLKQNCTGILLNQL</sequence>
<keyword evidence="2 4" id="KW-0378">Hydrolase</keyword>
<organism evidence="5 6">
    <name type="scientific">Dyadobacter helix</name>
    <dbReference type="NCBI Taxonomy" id="2822344"/>
    <lineage>
        <taxon>Bacteria</taxon>
        <taxon>Pseudomonadati</taxon>
        <taxon>Bacteroidota</taxon>
        <taxon>Cytophagia</taxon>
        <taxon>Cytophagales</taxon>
        <taxon>Spirosomataceae</taxon>
        <taxon>Dyadobacter</taxon>
    </lineage>
</organism>
<dbReference type="InterPro" id="IPR011050">
    <property type="entry name" value="Pectin_lyase_fold/virulence"/>
</dbReference>
<comment type="caution">
    <text evidence="5">The sequence shown here is derived from an EMBL/GenBank/DDBJ whole genome shotgun (WGS) entry which is preliminary data.</text>
</comment>
<dbReference type="InterPro" id="IPR000743">
    <property type="entry name" value="Glyco_hydro_28"/>
</dbReference>
<dbReference type="InterPro" id="IPR051801">
    <property type="entry name" value="GH28_Enzymes"/>
</dbReference>
<dbReference type="EMBL" id="CAJRAF010000002">
    <property type="protein sequence ID" value="CAG5000240.1"/>
    <property type="molecule type" value="Genomic_DNA"/>
</dbReference>
<evidence type="ECO:0008006" key="7">
    <source>
        <dbReference type="Google" id="ProtNLM"/>
    </source>
</evidence>
<name>A0A916JBK4_9BACT</name>
<dbReference type="RefSeq" id="WP_215239059.1">
    <property type="nucleotide sequence ID" value="NZ_CAJRAF010000002.1"/>
</dbReference>
<dbReference type="SMART" id="SM00710">
    <property type="entry name" value="PbH1"/>
    <property type="match status" value="4"/>
</dbReference>
<dbReference type="Pfam" id="PF00295">
    <property type="entry name" value="Glyco_hydro_28"/>
    <property type="match status" value="1"/>
</dbReference>
<evidence type="ECO:0000313" key="5">
    <source>
        <dbReference type="EMBL" id="CAG5000240.1"/>
    </source>
</evidence>
<dbReference type="SUPFAM" id="SSF51126">
    <property type="entry name" value="Pectin lyase-like"/>
    <property type="match status" value="1"/>
</dbReference>
<dbReference type="PROSITE" id="PS51318">
    <property type="entry name" value="TAT"/>
    <property type="match status" value="1"/>
</dbReference>
<dbReference type="InterPro" id="IPR006626">
    <property type="entry name" value="PbH1"/>
</dbReference>
<dbReference type="PANTHER" id="PTHR31339:SF9">
    <property type="entry name" value="PLASMIN AND FIBRONECTIN-BINDING PROTEIN A"/>
    <property type="match status" value="1"/>
</dbReference>
<dbReference type="GO" id="GO:0005975">
    <property type="term" value="P:carbohydrate metabolic process"/>
    <property type="evidence" value="ECO:0007669"/>
    <property type="project" value="InterPro"/>
</dbReference>
<accession>A0A916JBK4</accession>
<dbReference type="Gene3D" id="2.160.20.10">
    <property type="entry name" value="Single-stranded right-handed beta-helix, Pectin lyase-like"/>
    <property type="match status" value="1"/>
</dbReference>
<evidence type="ECO:0000256" key="4">
    <source>
        <dbReference type="RuleBase" id="RU361169"/>
    </source>
</evidence>
<dbReference type="Proteomes" id="UP000680038">
    <property type="component" value="Unassembled WGS sequence"/>
</dbReference>
<dbReference type="InterPro" id="IPR006311">
    <property type="entry name" value="TAT_signal"/>
</dbReference>
<reference evidence="5" key="1">
    <citation type="submission" date="2021-04" db="EMBL/GenBank/DDBJ databases">
        <authorList>
            <person name="Rodrigo-Torres L."/>
            <person name="Arahal R. D."/>
            <person name="Lucena T."/>
        </authorList>
    </citation>
    <scope>NUCLEOTIDE SEQUENCE</scope>
    <source>
        <strain evidence="5">CECT 9275</strain>
    </source>
</reference>
<comment type="similarity">
    <text evidence="1 4">Belongs to the glycosyl hydrolase 28 family.</text>
</comment>
<evidence type="ECO:0000313" key="6">
    <source>
        <dbReference type="Proteomes" id="UP000680038"/>
    </source>
</evidence>
<proteinExistence type="inferred from homology"/>
<dbReference type="PANTHER" id="PTHR31339">
    <property type="entry name" value="PECTIN LYASE-RELATED"/>
    <property type="match status" value="1"/>
</dbReference>
<dbReference type="AlphaFoldDB" id="A0A916JBK4"/>
<dbReference type="GO" id="GO:0004650">
    <property type="term" value="F:polygalacturonase activity"/>
    <property type="evidence" value="ECO:0007669"/>
    <property type="project" value="InterPro"/>
</dbReference>
<evidence type="ECO:0000256" key="1">
    <source>
        <dbReference type="ARBA" id="ARBA00008834"/>
    </source>
</evidence>